<reference evidence="2 3" key="1">
    <citation type="submission" date="2022-01" db="EMBL/GenBank/DDBJ databases">
        <title>Maritalea mediterranea sp. nov., isolated from marine plastic residues from the Malva-rosa beach (Valencia, Spain).</title>
        <authorList>
            <person name="Vidal-Verdu A."/>
            <person name="Molina-Menor E."/>
            <person name="Pascual J."/>
            <person name="Pereto J."/>
            <person name="Porcar M."/>
        </authorList>
    </citation>
    <scope>NUCLEOTIDE SEQUENCE [LARGE SCALE GENOMIC DNA]</scope>
    <source>
        <strain evidence="2 3">P4.10X</strain>
    </source>
</reference>
<gene>
    <name evidence="2" type="ORF">L1I42_00015</name>
</gene>
<organism evidence="2 3">
    <name type="scientific">Maritalea mediterranea</name>
    <dbReference type="NCBI Taxonomy" id="2909667"/>
    <lineage>
        <taxon>Bacteria</taxon>
        <taxon>Pseudomonadati</taxon>
        <taxon>Pseudomonadota</taxon>
        <taxon>Alphaproteobacteria</taxon>
        <taxon>Hyphomicrobiales</taxon>
        <taxon>Devosiaceae</taxon>
        <taxon>Maritalea</taxon>
    </lineage>
</organism>
<dbReference type="EMBL" id="JAKGTI010000001">
    <property type="protein sequence ID" value="MCF4096867.1"/>
    <property type="molecule type" value="Genomic_DNA"/>
</dbReference>
<dbReference type="Pfam" id="PF10984">
    <property type="entry name" value="DUF2794"/>
    <property type="match status" value="1"/>
</dbReference>
<dbReference type="InterPro" id="IPR021252">
    <property type="entry name" value="DUF2794"/>
</dbReference>
<accession>A0ABS9E1X4</accession>
<keyword evidence="3" id="KW-1185">Reference proteome</keyword>
<comment type="caution">
    <text evidence="2">The sequence shown here is derived from an EMBL/GenBank/DDBJ whole genome shotgun (WGS) entry which is preliminary data.</text>
</comment>
<sequence>MRLVHSNESSSKSPPAPMNVSFDRRELSTILNVYGRKVASGEWRDYAIDMLKDRAVFSIFKRASEMPVFRVEKDPSLRRKQGQYRVVGQNGQVLKRGHELAQVLKVLDGDISLVR</sequence>
<name>A0ABS9E1X4_9HYPH</name>
<proteinExistence type="predicted"/>
<evidence type="ECO:0000313" key="3">
    <source>
        <dbReference type="Proteomes" id="UP001201217"/>
    </source>
</evidence>
<feature type="compositionally biased region" description="Polar residues" evidence="1">
    <location>
        <begin position="1"/>
        <end position="13"/>
    </location>
</feature>
<feature type="region of interest" description="Disordered" evidence="1">
    <location>
        <begin position="1"/>
        <end position="20"/>
    </location>
</feature>
<dbReference type="Proteomes" id="UP001201217">
    <property type="component" value="Unassembled WGS sequence"/>
</dbReference>
<evidence type="ECO:0000256" key="1">
    <source>
        <dbReference type="SAM" id="MobiDB-lite"/>
    </source>
</evidence>
<evidence type="ECO:0000313" key="2">
    <source>
        <dbReference type="EMBL" id="MCF4096867.1"/>
    </source>
</evidence>
<protein>
    <submittedName>
        <fullName evidence="2">DUF2794 domain-containing protein</fullName>
    </submittedName>
</protein>